<accession>A0A7S3PWD4</accession>
<reference evidence="7" key="1">
    <citation type="submission" date="2021-01" db="EMBL/GenBank/DDBJ databases">
        <authorList>
            <person name="Corre E."/>
            <person name="Pelletier E."/>
            <person name="Niang G."/>
            <person name="Scheremetjew M."/>
            <person name="Finn R."/>
            <person name="Kale V."/>
            <person name="Holt S."/>
            <person name="Cochrane G."/>
            <person name="Meng A."/>
            <person name="Brown T."/>
            <person name="Cohen L."/>
        </authorList>
    </citation>
    <scope>NUCLEOTIDE SEQUENCE</scope>
    <source>
        <strain evidence="7">MM31A-1</strain>
    </source>
</reference>
<evidence type="ECO:0000256" key="2">
    <source>
        <dbReference type="ARBA" id="ARBA00023125"/>
    </source>
</evidence>
<evidence type="ECO:0000313" key="7">
    <source>
        <dbReference type="EMBL" id="CAE0457824.1"/>
    </source>
</evidence>
<organism evidence="7">
    <name type="scientific">Chaetoceros debilis</name>
    <dbReference type="NCBI Taxonomy" id="122233"/>
    <lineage>
        <taxon>Eukaryota</taxon>
        <taxon>Sar</taxon>
        <taxon>Stramenopiles</taxon>
        <taxon>Ochrophyta</taxon>
        <taxon>Bacillariophyta</taxon>
        <taxon>Coscinodiscophyceae</taxon>
        <taxon>Chaetocerotophycidae</taxon>
        <taxon>Chaetocerotales</taxon>
        <taxon>Chaetocerotaceae</taxon>
        <taxon>Chaetoceros</taxon>
    </lineage>
</organism>
<comment type="similarity">
    <text evidence="4">Belongs to the HSF family.</text>
</comment>
<evidence type="ECO:0000256" key="4">
    <source>
        <dbReference type="RuleBase" id="RU004020"/>
    </source>
</evidence>
<keyword evidence="2" id="KW-0238">DNA-binding</keyword>
<dbReference type="SMART" id="SM00415">
    <property type="entry name" value="HSF"/>
    <property type="match status" value="1"/>
</dbReference>
<gene>
    <name evidence="7" type="ORF">CDEB00056_LOCUS2665</name>
</gene>
<dbReference type="Gene3D" id="1.10.10.10">
    <property type="entry name" value="Winged helix-like DNA-binding domain superfamily/Winged helix DNA-binding domain"/>
    <property type="match status" value="1"/>
</dbReference>
<dbReference type="InterPro" id="IPR000232">
    <property type="entry name" value="HSF_DNA-bd"/>
</dbReference>
<protein>
    <recommendedName>
        <fullName evidence="6">HSF-type DNA-binding domain-containing protein</fullName>
    </recommendedName>
</protein>
<name>A0A7S3PWD4_9STRA</name>
<evidence type="ECO:0000256" key="3">
    <source>
        <dbReference type="ARBA" id="ARBA00023242"/>
    </source>
</evidence>
<comment type="subcellular location">
    <subcellularLocation>
        <location evidence="1">Nucleus</location>
    </subcellularLocation>
</comment>
<feature type="domain" description="HSF-type DNA-binding" evidence="6">
    <location>
        <begin position="8"/>
        <end position="108"/>
    </location>
</feature>
<dbReference type="EMBL" id="HBIO01003884">
    <property type="protein sequence ID" value="CAE0457824.1"/>
    <property type="molecule type" value="Transcribed_RNA"/>
</dbReference>
<dbReference type="GO" id="GO:0043565">
    <property type="term" value="F:sequence-specific DNA binding"/>
    <property type="evidence" value="ECO:0007669"/>
    <property type="project" value="InterPro"/>
</dbReference>
<dbReference type="PANTHER" id="PTHR10015">
    <property type="entry name" value="HEAT SHOCK TRANSCRIPTION FACTOR"/>
    <property type="match status" value="1"/>
</dbReference>
<evidence type="ECO:0000259" key="6">
    <source>
        <dbReference type="SMART" id="SM00415"/>
    </source>
</evidence>
<dbReference type="InterPro" id="IPR036390">
    <property type="entry name" value="WH_DNA-bd_sf"/>
</dbReference>
<dbReference type="GO" id="GO:0005634">
    <property type="term" value="C:nucleus"/>
    <property type="evidence" value="ECO:0007669"/>
    <property type="project" value="UniProtKB-SubCell"/>
</dbReference>
<dbReference type="AlphaFoldDB" id="A0A7S3PWD4"/>
<dbReference type="PANTHER" id="PTHR10015:SF206">
    <property type="entry name" value="HSF-TYPE DNA-BINDING DOMAIN-CONTAINING PROTEIN"/>
    <property type="match status" value="1"/>
</dbReference>
<keyword evidence="3" id="KW-0539">Nucleus</keyword>
<sequence>MKLLTLEPLNHFPSKLMEILSNDQFSDIIQWSPSGGNGFVIHDRKRFASEVLPSFGKEIKYASFTRRMKRWCFRLHHNHAAPKKKTSYYSHPLFIKNDAEKCLCMRPKPQRQFKKKTGSTMLSKSARTQRRSAVDKMHHMATPSPSTHDVLGALPLGQRILSSGANISNYMGPLNVVGQECHHPTSNVTLEPPYMNFNRILEQQVQLRPGHLYDYKYDVPIFATMPAIAGFNQPSLIQQPQHLLSQPNGHSYQLGYEPNYPYSW</sequence>
<evidence type="ECO:0000256" key="1">
    <source>
        <dbReference type="ARBA" id="ARBA00004123"/>
    </source>
</evidence>
<dbReference type="SUPFAM" id="SSF46785">
    <property type="entry name" value="Winged helix' DNA-binding domain"/>
    <property type="match status" value="1"/>
</dbReference>
<dbReference type="InterPro" id="IPR036388">
    <property type="entry name" value="WH-like_DNA-bd_sf"/>
</dbReference>
<dbReference type="Pfam" id="PF00447">
    <property type="entry name" value="HSF_DNA-bind"/>
    <property type="match status" value="1"/>
</dbReference>
<dbReference type="GO" id="GO:0003700">
    <property type="term" value="F:DNA-binding transcription factor activity"/>
    <property type="evidence" value="ECO:0007669"/>
    <property type="project" value="InterPro"/>
</dbReference>
<proteinExistence type="inferred from homology"/>
<feature type="region of interest" description="Disordered" evidence="5">
    <location>
        <begin position="113"/>
        <end position="148"/>
    </location>
</feature>
<evidence type="ECO:0000256" key="5">
    <source>
        <dbReference type="SAM" id="MobiDB-lite"/>
    </source>
</evidence>